<organism evidence="6 7">
    <name type="scientific">Methylobacterium indicum</name>
    <dbReference type="NCBI Taxonomy" id="1775910"/>
    <lineage>
        <taxon>Bacteria</taxon>
        <taxon>Pseudomonadati</taxon>
        <taxon>Pseudomonadota</taxon>
        <taxon>Alphaproteobacteria</taxon>
        <taxon>Hyphomicrobiales</taxon>
        <taxon>Methylobacteriaceae</taxon>
        <taxon>Methylobacterium</taxon>
    </lineage>
</organism>
<dbReference type="RefSeq" id="WP_207181164.1">
    <property type="nucleotide sequence ID" value="NZ_AP024145.1"/>
</dbReference>
<dbReference type="GO" id="GO:0045892">
    <property type="term" value="P:negative regulation of DNA-templated transcription"/>
    <property type="evidence" value="ECO:0007669"/>
    <property type="project" value="UniProtKB-UniRule"/>
</dbReference>
<dbReference type="GO" id="GO:0006547">
    <property type="term" value="P:L-histidine metabolic process"/>
    <property type="evidence" value="ECO:0007669"/>
    <property type="project" value="UniProtKB-UniRule"/>
</dbReference>
<dbReference type="PRINTS" id="PR00035">
    <property type="entry name" value="HTHGNTR"/>
</dbReference>
<dbReference type="Gene3D" id="3.40.1410.10">
    <property type="entry name" value="Chorismate lyase-like"/>
    <property type="match status" value="1"/>
</dbReference>
<dbReference type="SUPFAM" id="SSF46785">
    <property type="entry name" value="Winged helix' DNA-binding domain"/>
    <property type="match status" value="1"/>
</dbReference>
<evidence type="ECO:0000256" key="4">
    <source>
        <dbReference type="NCBIfam" id="TIGR02018"/>
    </source>
</evidence>
<keyword evidence="3" id="KW-0804">Transcription</keyword>
<feature type="domain" description="HTH gntR-type" evidence="5">
    <location>
        <begin position="14"/>
        <end position="82"/>
    </location>
</feature>
<accession>A0A8H8WPH0</accession>
<proteinExistence type="predicted"/>
<dbReference type="InterPro" id="IPR036390">
    <property type="entry name" value="WH_DNA-bd_sf"/>
</dbReference>
<dbReference type="CDD" id="cd07377">
    <property type="entry name" value="WHTH_GntR"/>
    <property type="match status" value="1"/>
</dbReference>
<evidence type="ECO:0000256" key="3">
    <source>
        <dbReference type="ARBA" id="ARBA00023163"/>
    </source>
</evidence>
<dbReference type="Pfam" id="PF07702">
    <property type="entry name" value="UTRA"/>
    <property type="match status" value="1"/>
</dbReference>
<dbReference type="GO" id="GO:0003677">
    <property type="term" value="F:DNA binding"/>
    <property type="evidence" value="ECO:0007669"/>
    <property type="project" value="UniProtKB-UniRule"/>
</dbReference>
<dbReference type="NCBIfam" id="TIGR02018">
    <property type="entry name" value="his_ut_repres"/>
    <property type="match status" value="1"/>
</dbReference>
<dbReference type="InterPro" id="IPR010248">
    <property type="entry name" value="His_ut_repres"/>
</dbReference>
<dbReference type="Pfam" id="PF00392">
    <property type="entry name" value="GntR"/>
    <property type="match status" value="1"/>
</dbReference>
<evidence type="ECO:0000259" key="5">
    <source>
        <dbReference type="PROSITE" id="PS50949"/>
    </source>
</evidence>
<dbReference type="Proteomes" id="UP000663508">
    <property type="component" value="Chromosome"/>
</dbReference>
<dbReference type="InterPro" id="IPR000524">
    <property type="entry name" value="Tscrpt_reg_HTH_GntR"/>
</dbReference>
<gene>
    <name evidence="6" type="ORF">mvi_04050</name>
</gene>
<dbReference type="AlphaFoldDB" id="A0A8H8WPH0"/>
<protein>
    <recommendedName>
        <fullName evidence="4">Histidine utilization repressor</fullName>
    </recommendedName>
</protein>
<dbReference type="PROSITE" id="PS50949">
    <property type="entry name" value="HTH_GNTR"/>
    <property type="match status" value="1"/>
</dbReference>
<sequence>MTAHDPARPEARPISLHQQILSEIQGHILSGRWPPGHRIPFEHELTAQFGCSRMTVNKVLTQLAAAGLIERRRKVGSFVRQPHSQSAVLEIPEIRTEVEALGLPYRFALLARRRRRSTQADRAALGLDAPAPVLALTVRHDAGPRPFCLEERLVHLAAVPEAEAQDFADEPPGTWLVRHVPWTAAEHRIRARAADADIAAAMACAPGAACLVVERRTWSAGRPVTVVRLTYPGEAHELVARFAPSHGPGPGVGREA</sequence>
<dbReference type="InterPro" id="IPR028978">
    <property type="entry name" value="Chorismate_lyase_/UTRA_dom_sf"/>
</dbReference>
<dbReference type="SMART" id="SM00345">
    <property type="entry name" value="HTH_GNTR"/>
    <property type="match status" value="1"/>
</dbReference>
<dbReference type="InterPro" id="IPR036388">
    <property type="entry name" value="WH-like_DNA-bd_sf"/>
</dbReference>
<dbReference type="SMART" id="SM00866">
    <property type="entry name" value="UTRA"/>
    <property type="match status" value="1"/>
</dbReference>
<dbReference type="SUPFAM" id="SSF64288">
    <property type="entry name" value="Chorismate lyase-like"/>
    <property type="match status" value="1"/>
</dbReference>
<keyword evidence="1" id="KW-0805">Transcription regulation</keyword>
<reference evidence="6" key="1">
    <citation type="submission" date="2020-11" db="EMBL/GenBank/DDBJ databases">
        <title>Complete genome sequence of a novel pathogenic Methylobacterium strain isolated from rice in Vietnam.</title>
        <authorList>
            <person name="Lai K."/>
            <person name="Okazaki S."/>
            <person name="Higashi K."/>
            <person name="Mori H."/>
            <person name="Toyoda A."/>
            <person name="Kurokawa K."/>
        </authorList>
    </citation>
    <scope>NUCLEOTIDE SEQUENCE</scope>
    <source>
        <strain evidence="6">VL1</strain>
    </source>
</reference>
<dbReference type="EMBL" id="AP024145">
    <property type="protein sequence ID" value="BCM81944.1"/>
    <property type="molecule type" value="Genomic_DNA"/>
</dbReference>
<keyword evidence="2" id="KW-0238">DNA-binding</keyword>
<name>A0A8H8WPH0_9HYPH</name>
<evidence type="ECO:0000313" key="7">
    <source>
        <dbReference type="Proteomes" id="UP000663508"/>
    </source>
</evidence>
<evidence type="ECO:0000256" key="1">
    <source>
        <dbReference type="ARBA" id="ARBA00023015"/>
    </source>
</evidence>
<dbReference type="PANTHER" id="PTHR44846">
    <property type="entry name" value="MANNOSYL-D-GLYCERATE TRANSPORT/METABOLISM SYSTEM REPRESSOR MNGR-RELATED"/>
    <property type="match status" value="1"/>
</dbReference>
<dbReference type="KEGG" id="mind:mvi_04050"/>
<dbReference type="FunFam" id="1.10.10.10:FF:000079">
    <property type="entry name" value="GntR family transcriptional regulator"/>
    <property type="match status" value="1"/>
</dbReference>
<dbReference type="GO" id="GO:0003700">
    <property type="term" value="F:DNA-binding transcription factor activity"/>
    <property type="evidence" value="ECO:0007669"/>
    <property type="project" value="UniProtKB-UniRule"/>
</dbReference>
<dbReference type="Gene3D" id="1.10.10.10">
    <property type="entry name" value="Winged helix-like DNA-binding domain superfamily/Winged helix DNA-binding domain"/>
    <property type="match status" value="1"/>
</dbReference>
<dbReference type="InterPro" id="IPR011663">
    <property type="entry name" value="UTRA"/>
</dbReference>
<dbReference type="PANTHER" id="PTHR44846:SF16">
    <property type="entry name" value="TRANSCRIPTIONAL REGULATOR PHNF-RELATED"/>
    <property type="match status" value="1"/>
</dbReference>
<evidence type="ECO:0000313" key="6">
    <source>
        <dbReference type="EMBL" id="BCM81944.1"/>
    </source>
</evidence>
<evidence type="ECO:0000256" key="2">
    <source>
        <dbReference type="ARBA" id="ARBA00023125"/>
    </source>
</evidence>
<dbReference type="InterPro" id="IPR050679">
    <property type="entry name" value="Bact_HTH_transcr_reg"/>
</dbReference>